<dbReference type="PANTHER" id="PTHR43169">
    <property type="entry name" value="EXSB FAMILY PROTEIN"/>
    <property type="match status" value="1"/>
</dbReference>
<gene>
    <name evidence="3" type="ORF">CYJ34_01715</name>
</gene>
<accession>A0A2I1MBF3</accession>
<dbReference type="InterPro" id="IPR022310">
    <property type="entry name" value="NAD/GMP_synthase"/>
</dbReference>
<dbReference type="EMBL" id="PKGS01000001">
    <property type="protein sequence ID" value="PKZ17452.1"/>
    <property type="molecule type" value="Genomic_DNA"/>
</dbReference>
<feature type="domain" description="NAD/GMP synthase" evidence="2">
    <location>
        <begin position="13"/>
        <end position="90"/>
    </location>
</feature>
<dbReference type="CDD" id="cd01990">
    <property type="entry name" value="LarE-like"/>
    <property type="match status" value="1"/>
</dbReference>
<dbReference type="InterPro" id="IPR005232">
    <property type="entry name" value="LarE"/>
</dbReference>
<protein>
    <submittedName>
        <fullName evidence="3">TIGR00268 family protein</fullName>
    </submittedName>
</protein>
<dbReference type="RefSeq" id="WP_101539612.1">
    <property type="nucleotide sequence ID" value="NZ_JBHWQV010000093.1"/>
</dbReference>
<dbReference type="PIRSF" id="PIRSF006661">
    <property type="entry name" value="PP-lp_UCP006661"/>
    <property type="match status" value="1"/>
</dbReference>
<keyword evidence="4" id="KW-1185">Reference proteome</keyword>
<reference evidence="3 4" key="1">
    <citation type="submission" date="2017-12" db="EMBL/GenBank/DDBJ databases">
        <title>Phylogenetic diversity of female urinary microbiome.</title>
        <authorList>
            <person name="Thomas-White K."/>
            <person name="Wolfe A.J."/>
        </authorList>
    </citation>
    <scope>NUCLEOTIDE SEQUENCE [LARGE SCALE GENOMIC DNA]</scope>
    <source>
        <strain evidence="3 4">UMB0119</strain>
    </source>
</reference>
<proteinExistence type="predicted"/>
<dbReference type="InterPro" id="IPR052188">
    <property type="entry name" value="Ni-pincer_cofactor_biosynth"/>
</dbReference>
<evidence type="ECO:0000256" key="1">
    <source>
        <dbReference type="PIRSR" id="PIRSR006661-1"/>
    </source>
</evidence>
<dbReference type="AlphaFoldDB" id="A0A2I1MBF3"/>
<dbReference type="Proteomes" id="UP000234335">
    <property type="component" value="Unassembled WGS sequence"/>
</dbReference>
<comment type="caution">
    <text evidence="3">The sequence shown here is derived from an EMBL/GenBank/DDBJ whole genome shotgun (WGS) entry which is preliminary data.</text>
</comment>
<dbReference type="NCBIfam" id="TIGR00268">
    <property type="entry name" value="ATP-dependent sacrificial sulfur transferase LarE"/>
    <property type="match status" value="1"/>
</dbReference>
<dbReference type="Pfam" id="PF02540">
    <property type="entry name" value="NAD_synthase"/>
    <property type="match status" value="1"/>
</dbReference>
<evidence type="ECO:0000313" key="3">
    <source>
        <dbReference type="EMBL" id="PKZ17452.1"/>
    </source>
</evidence>
<dbReference type="PANTHER" id="PTHR43169:SF2">
    <property type="entry name" value="NAD_GMP SYNTHASE DOMAIN-CONTAINING PROTEIN"/>
    <property type="match status" value="1"/>
</dbReference>
<dbReference type="GO" id="GO:0016783">
    <property type="term" value="F:sulfurtransferase activity"/>
    <property type="evidence" value="ECO:0007669"/>
    <property type="project" value="InterPro"/>
</dbReference>
<name>A0A2I1MBF3_9FIRM</name>
<dbReference type="InterPro" id="IPR014729">
    <property type="entry name" value="Rossmann-like_a/b/a_fold"/>
</dbReference>
<evidence type="ECO:0000313" key="4">
    <source>
        <dbReference type="Proteomes" id="UP000234335"/>
    </source>
</evidence>
<feature type="active site" description="Nucleophile and sulfur donor" evidence="1">
    <location>
        <position position="185"/>
    </location>
</feature>
<evidence type="ECO:0000259" key="2">
    <source>
        <dbReference type="Pfam" id="PF02540"/>
    </source>
</evidence>
<dbReference type="GO" id="GO:0006163">
    <property type="term" value="P:purine nucleotide metabolic process"/>
    <property type="evidence" value="ECO:0007669"/>
    <property type="project" value="UniProtKB-ARBA"/>
</dbReference>
<dbReference type="Gene3D" id="3.40.50.620">
    <property type="entry name" value="HUPs"/>
    <property type="match status" value="1"/>
</dbReference>
<dbReference type="SUPFAM" id="SSF52402">
    <property type="entry name" value="Adenine nucleotide alpha hydrolases-like"/>
    <property type="match status" value="1"/>
</dbReference>
<organism evidence="3 4">
    <name type="scientific">Anaerococcus octavius</name>
    <dbReference type="NCBI Taxonomy" id="54007"/>
    <lineage>
        <taxon>Bacteria</taxon>
        <taxon>Bacillati</taxon>
        <taxon>Bacillota</taxon>
        <taxon>Tissierellia</taxon>
        <taxon>Tissierellales</taxon>
        <taxon>Peptoniphilaceae</taxon>
        <taxon>Anaerococcus</taxon>
    </lineage>
</organism>
<sequence>MESTVTSISTEKKEKLDNIIKDLLKDKMVLAFSGGVDSSLILKLASDLRENHDDVVAMTFVTEFSPKDELDECVRLAKEMDVELHVANVSIMDNEKLLNNVNYRCYHCKGGLFENCFNLKDELGYGYVVDGTNLDDYQVFRPGIKALKDLGARSPLYEAGLSKAEVRAYSKELAIETHKKPSKPCMATRFPYNTRIDIDKFPMIEEGESYLESLGFDVNRVRVYGDNTRIEVEKDKLGQVFEHADDIVKKFKDLGFKYVNIDLEGYRSGSMDEVVDDDLKTEVNPWLANEQ</sequence>